<reference evidence="7" key="1">
    <citation type="journal article" date="2021" name="Proc. Natl. Acad. Sci. U.S.A.">
        <title>A Catalog of Tens of Thousands of Viruses from Human Metagenomes Reveals Hidden Associations with Chronic Diseases.</title>
        <authorList>
            <person name="Tisza M.J."/>
            <person name="Buck C.B."/>
        </authorList>
    </citation>
    <scope>NUCLEOTIDE SEQUENCE</scope>
    <source>
        <strain evidence="7">CtBLh2</strain>
    </source>
</reference>
<dbReference type="InterPro" id="IPR047218">
    <property type="entry name" value="YocR/YhdH-like"/>
</dbReference>
<dbReference type="PROSITE" id="PS00610">
    <property type="entry name" value="NA_NEUROTRAN_SYMP_1"/>
    <property type="match status" value="1"/>
</dbReference>
<keyword evidence="4 6" id="KW-1133">Transmembrane helix</keyword>
<feature type="transmembrane region" description="Helical" evidence="6">
    <location>
        <begin position="91"/>
        <end position="110"/>
    </location>
</feature>
<protein>
    <recommendedName>
        <fullName evidence="8">Transporter</fullName>
    </recommendedName>
</protein>
<feature type="transmembrane region" description="Helical" evidence="6">
    <location>
        <begin position="12"/>
        <end position="34"/>
    </location>
</feature>
<feature type="transmembrane region" description="Helical" evidence="6">
    <location>
        <begin position="220"/>
        <end position="244"/>
    </location>
</feature>
<feature type="transmembrane region" description="Helical" evidence="6">
    <location>
        <begin position="256"/>
        <end position="282"/>
    </location>
</feature>
<dbReference type="PANTHER" id="PTHR42948:SF1">
    <property type="entry name" value="TRANSPORTER"/>
    <property type="match status" value="1"/>
</dbReference>
<dbReference type="CDD" id="cd10336">
    <property type="entry name" value="SLC6sbd_Tyt1-Like"/>
    <property type="match status" value="1"/>
</dbReference>
<keyword evidence="3 6" id="KW-0812">Transmembrane</keyword>
<organism evidence="7">
    <name type="scientific">Siphoviridae sp. ctBLh2</name>
    <dbReference type="NCBI Taxonomy" id="2827803"/>
    <lineage>
        <taxon>Viruses</taxon>
        <taxon>Duplodnaviria</taxon>
        <taxon>Heunggongvirae</taxon>
        <taxon>Uroviricota</taxon>
        <taxon>Caudoviricetes</taxon>
    </lineage>
</organism>
<evidence type="ECO:0000256" key="3">
    <source>
        <dbReference type="ARBA" id="ARBA00022692"/>
    </source>
</evidence>
<feature type="transmembrane region" description="Helical" evidence="6">
    <location>
        <begin position="385"/>
        <end position="406"/>
    </location>
</feature>
<dbReference type="PRINTS" id="PR00176">
    <property type="entry name" value="NANEUSMPORT"/>
</dbReference>
<feature type="transmembrane region" description="Helical" evidence="6">
    <location>
        <begin position="150"/>
        <end position="168"/>
    </location>
</feature>
<evidence type="ECO:0000313" key="7">
    <source>
        <dbReference type="EMBL" id="DAF45380.1"/>
    </source>
</evidence>
<dbReference type="GO" id="GO:0016020">
    <property type="term" value="C:membrane"/>
    <property type="evidence" value="ECO:0007669"/>
    <property type="project" value="UniProtKB-SubCell"/>
</dbReference>
<dbReference type="SUPFAM" id="SSF161070">
    <property type="entry name" value="SNF-like"/>
    <property type="match status" value="1"/>
</dbReference>
<feature type="transmembrane region" description="Helical" evidence="6">
    <location>
        <begin position="46"/>
        <end position="70"/>
    </location>
</feature>
<evidence type="ECO:0000256" key="2">
    <source>
        <dbReference type="ARBA" id="ARBA00022448"/>
    </source>
</evidence>
<feature type="transmembrane region" description="Helical" evidence="6">
    <location>
        <begin position="345"/>
        <end position="365"/>
    </location>
</feature>
<evidence type="ECO:0000256" key="1">
    <source>
        <dbReference type="ARBA" id="ARBA00004141"/>
    </source>
</evidence>
<dbReference type="InterPro" id="IPR000175">
    <property type="entry name" value="Na/ntran_symport"/>
</dbReference>
<sequence>MTHDHHSHGRVTLGGKLSAVLVAAGSSVGLGNIWRFPYIAGDNGGGAFLVIYIACVLLLGLPLMLAEFSVGRAARCNAVGAYRALNPKWSLLGYNGVLAAFLILGFYFVVSGWTAEYMVHSITGEFAHYTSAAEYQGAFERFITHPWRPLLYTVLFALATHAIIALGVQKGIERSAKLLMPLLFFVLIALSIHSLLMPGGGEGLRFLFRPDFSKVTPSTILVALGQAFFSLSIGLGTMVTYASYFKPDTNLRHTALNVTILDTLVAVLAGVVIFPAVFSVGIEPSSGPSLVFITLPSVFNGMPLSMVWSSVFFLLLVVAALTSTISLHEVVTAYLHEEWHLSRRAAAWATTAGTAALAALASLSVGVLNGWKIFGLNLFDALDYLTANIMLPIGGLLTCIFVGWVLDRQTLRDQITNHGTLPFRIYRVLIVLLRYFCPAILLLVFLDNLGIF</sequence>
<evidence type="ECO:0008006" key="8">
    <source>
        <dbReference type="Google" id="ProtNLM"/>
    </source>
</evidence>
<evidence type="ECO:0000256" key="6">
    <source>
        <dbReference type="SAM" id="Phobius"/>
    </source>
</evidence>
<feature type="transmembrane region" description="Helical" evidence="6">
    <location>
        <begin position="180"/>
        <end position="200"/>
    </location>
</feature>
<proteinExistence type="predicted"/>
<dbReference type="EMBL" id="BK032514">
    <property type="protein sequence ID" value="DAF45380.1"/>
    <property type="molecule type" value="Genomic_DNA"/>
</dbReference>
<keyword evidence="2" id="KW-0813">Transport</keyword>
<dbReference type="PROSITE" id="PS50267">
    <property type="entry name" value="NA_NEUROTRAN_SYMP_3"/>
    <property type="match status" value="1"/>
</dbReference>
<dbReference type="InterPro" id="IPR037272">
    <property type="entry name" value="SNS_sf"/>
</dbReference>
<dbReference type="NCBIfam" id="NF037979">
    <property type="entry name" value="Na_transp"/>
    <property type="match status" value="1"/>
</dbReference>
<dbReference type="Pfam" id="PF00209">
    <property type="entry name" value="SNF"/>
    <property type="match status" value="2"/>
</dbReference>
<evidence type="ECO:0000256" key="5">
    <source>
        <dbReference type="ARBA" id="ARBA00023136"/>
    </source>
</evidence>
<name>A0A8S5S2Z6_9CAUD</name>
<feature type="transmembrane region" description="Helical" evidence="6">
    <location>
        <begin position="426"/>
        <end position="446"/>
    </location>
</feature>
<accession>A0A8S5S2Z6</accession>
<keyword evidence="5 6" id="KW-0472">Membrane</keyword>
<comment type="subcellular location">
    <subcellularLocation>
        <location evidence="1">Membrane</location>
        <topology evidence="1">Multi-pass membrane protein</topology>
    </subcellularLocation>
</comment>
<feature type="transmembrane region" description="Helical" evidence="6">
    <location>
        <begin position="302"/>
        <end position="325"/>
    </location>
</feature>
<dbReference type="PANTHER" id="PTHR42948">
    <property type="entry name" value="TRANSPORTER"/>
    <property type="match status" value="1"/>
</dbReference>
<evidence type="ECO:0000256" key="4">
    <source>
        <dbReference type="ARBA" id="ARBA00022989"/>
    </source>
</evidence>